<organism evidence="3 4">
    <name type="scientific">Angiostrongylus cantonensis</name>
    <name type="common">Rat lungworm</name>
    <dbReference type="NCBI Taxonomy" id="6313"/>
    <lineage>
        <taxon>Eukaryota</taxon>
        <taxon>Metazoa</taxon>
        <taxon>Ecdysozoa</taxon>
        <taxon>Nematoda</taxon>
        <taxon>Chromadorea</taxon>
        <taxon>Rhabditida</taxon>
        <taxon>Rhabditina</taxon>
        <taxon>Rhabditomorpha</taxon>
        <taxon>Strongyloidea</taxon>
        <taxon>Metastrongylidae</taxon>
        <taxon>Angiostrongylus</taxon>
    </lineage>
</organism>
<evidence type="ECO:0000313" key="3">
    <source>
        <dbReference type="Proteomes" id="UP000035642"/>
    </source>
</evidence>
<dbReference type="WBParaSite" id="ACAC_0000602501-mRNA-1">
    <property type="protein sequence ID" value="ACAC_0000602501-mRNA-1"/>
    <property type="gene ID" value="ACAC_0000602501"/>
</dbReference>
<proteinExistence type="predicted"/>
<protein>
    <submittedName>
        <fullName evidence="4">cGMP-dependent protein kinase interacting domain-containing protein</fullName>
    </submittedName>
</protein>
<sequence>MYVPFESTNAMLDILNQAALRKSASPFLAGTAGSCSNNRNSYKASRSSSRNVPRSLSFHGGSLSLASPRGDELSRLLRTFEAEKARDLEAAEGNVALLKARIHDLERVNDQYQQNELELRDCIQQLQQRNESLVSYPSLYIYSFH</sequence>
<reference evidence="4" key="2">
    <citation type="submission" date="2017-02" db="UniProtKB">
        <authorList>
            <consortium name="WormBaseParasite"/>
        </authorList>
    </citation>
    <scope>IDENTIFICATION</scope>
</reference>
<dbReference type="AlphaFoldDB" id="A0A0K0D7I0"/>
<accession>A0A0K0D7I0</accession>
<name>A0A0K0D7I0_ANGCA</name>
<evidence type="ECO:0000256" key="1">
    <source>
        <dbReference type="SAM" id="Coils"/>
    </source>
</evidence>
<dbReference type="STRING" id="6313.A0A0K0D7I0"/>
<evidence type="ECO:0000256" key="2">
    <source>
        <dbReference type="SAM" id="MobiDB-lite"/>
    </source>
</evidence>
<evidence type="ECO:0000313" key="4">
    <source>
        <dbReference type="WBParaSite" id="ACAC_0000602501-mRNA-1"/>
    </source>
</evidence>
<feature type="region of interest" description="Disordered" evidence="2">
    <location>
        <begin position="38"/>
        <end position="61"/>
    </location>
</feature>
<dbReference type="Proteomes" id="UP000035642">
    <property type="component" value="Unassembled WGS sequence"/>
</dbReference>
<keyword evidence="3" id="KW-1185">Reference proteome</keyword>
<reference evidence="3" key="1">
    <citation type="submission" date="2012-09" db="EMBL/GenBank/DDBJ databases">
        <authorList>
            <person name="Martin A.A."/>
        </authorList>
    </citation>
    <scope>NUCLEOTIDE SEQUENCE</scope>
</reference>
<feature type="coiled-coil region" evidence="1">
    <location>
        <begin position="88"/>
        <end position="129"/>
    </location>
</feature>
<keyword evidence="1" id="KW-0175">Coiled coil</keyword>
<feature type="compositionally biased region" description="Polar residues" evidence="2">
    <location>
        <begin position="38"/>
        <end position="54"/>
    </location>
</feature>